<sequence>MIMPSLTSLIPSSNNLVFHTIFALFLTFFFSILKIPALFLHGLQTYIHPDDVNPGGNSSGVRAAIRRPGAMDSEQPKPRKKSKERFEFDESKAQIFRLKLSEGLAAVFEVVPKWILDFSFGSLDGLGKLLLAVIMGCIVGCLYIPALRSARAFWLGTDQIRCNLSIISCGWFSRMLLYATYIIAVFTSLLWITPFAEFLVNKNADGKNGLHVAGKRGEVLELVGYIGMSRSNFDNLRVWCLLITGLLQLLAVRANAQMFLNEAVLCWYQRLHASKVPDLDYSRAKVFLHNHYICAVVVQFFVPAAVVLLLLGLSQFDDNFLKGTPGVHKFLPAFALVKEVALFLAWWIIFVSSVLSSAILSLFRRGTLYIS</sequence>
<comment type="similarity">
    <text evidence="2">Belongs to the TMEM161 family.</text>
</comment>
<accession>A0AAW2NBE8</accession>
<evidence type="ECO:0000256" key="3">
    <source>
        <dbReference type="ARBA" id="ARBA00022692"/>
    </source>
</evidence>
<organism evidence="9">
    <name type="scientific">Sesamum radiatum</name>
    <name type="common">Black benniseed</name>
    <dbReference type="NCBI Taxonomy" id="300843"/>
    <lineage>
        <taxon>Eukaryota</taxon>
        <taxon>Viridiplantae</taxon>
        <taxon>Streptophyta</taxon>
        <taxon>Embryophyta</taxon>
        <taxon>Tracheophyta</taxon>
        <taxon>Spermatophyta</taxon>
        <taxon>Magnoliopsida</taxon>
        <taxon>eudicotyledons</taxon>
        <taxon>Gunneridae</taxon>
        <taxon>Pentapetalae</taxon>
        <taxon>asterids</taxon>
        <taxon>lamiids</taxon>
        <taxon>Lamiales</taxon>
        <taxon>Pedaliaceae</taxon>
        <taxon>Sesamum</taxon>
    </lineage>
</organism>
<evidence type="ECO:0000256" key="1">
    <source>
        <dbReference type="ARBA" id="ARBA00004141"/>
    </source>
</evidence>
<feature type="transmembrane region" description="Helical" evidence="8">
    <location>
        <begin position="236"/>
        <end position="252"/>
    </location>
</feature>
<dbReference type="PANTHER" id="PTHR13624">
    <property type="entry name" value="RE42071P"/>
    <property type="match status" value="1"/>
</dbReference>
<dbReference type="EMBL" id="JACGWJ010000020">
    <property type="protein sequence ID" value="KAL0341069.1"/>
    <property type="molecule type" value="Genomic_DNA"/>
</dbReference>
<evidence type="ECO:0000256" key="4">
    <source>
        <dbReference type="ARBA" id="ARBA00022989"/>
    </source>
</evidence>
<proteinExistence type="inferred from homology"/>
<reference evidence="9" key="1">
    <citation type="submission" date="2020-06" db="EMBL/GenBank/DDBJ databases">
        <authorList>
            <person name="Li T."/>
            <person name="Hu X."/>
            <person name="Zhang T."/>
            <person name="Song X."/>
            <person name="Zhang H."/>
            <person name="Dai N."/>
            <person name="Sheng W."/>
            <person name="Hou X."/>
            <person name="Wei L."/>
        </authorList>
    </citation>
    <scope>NUCLEOTIDE SEQUENCE</scope>
    <source>
        <strain evidence="9">G02</strain>
        <tissue evidence="9">Leaf</tissue>
    </source>
</reference>
<dbReference type="Pfam" id="PF10268">
    <property type="entry name" value="Tmemb_161AB"/>
    <property type="match status" value="1"/>
</dbReference>
<evidence type="ECO:0000256" key="6">
    <source>
        <dbReference type="ARBA" id="ARBA00023180"/>
    </source>
</evidence>
<name>A0AAW2NBE8_SESRA</name>
<keyword evidence="6" id="KW-0325">Glycoprotein</keyword>
<feature type="transmembrane region" description="Helical" evidence="8">
    <location>
        <begin position="340"/>
        <end position="363"/>
    </location>
</feature>
<evidence type="ECO:0000256" key="2">
    <source>
        <dbReference type="ARBA" id="ARBA00009706"/>
    </source>
</evidence>
<feature type="transmembrane region" description="Helical" evidence="8">
    <location>
        <begin position="171"/>
        <end position="192"/>
    </location>
</feature>
<dbReference type="AlphaFoldDB" id="A0AAW2NBE8"/>
<dbReference type="PANTHER" id="PTHR13624:SF6">
    <property type="entry name" value="EMEI"/>
    <property type="match status" value="1"/>
</dbReference>
<reference evidence="9" key="2">
    <citation type="journal article" date="2024" name="Plant">
        <title>Genomic evolution and insights into agronomic trait innovations of Sesamum species.</title>
        <authorList>
            <person name="Miao H."/>
            <person name="Wang L."/>
            <person name="Qu L."/>
            <person name="Liu H."/>
            <person name="Sun Y."/>
            <person name="Le M."/>
            <person name="Wang Q."/>
            <person name="Wei S."/>
            <person name="Zheng Y."/>
            <person name="Lin W."/>
            <person name="Duan Y."/>
            <person name="Cao H."/>
            <person name="Xiong S."/>
            <person name="Wang X."/>
            <person name="Wei L."/>
            <person name="Li C."/>
            <person name="Ma Q."/>
            <person name="Ju M."/>
            <person name="Zhao R."/>
            <person name="Li G."/>
            <person name="Mu C."/>
            <person name="Tian Q."/>
            <person name="Mei H."/>
            <person name="Zhang T."/>
            <person name="Gao T."/>
            <person name="Zhang H."/>
        </authorList>
    </citation>
    <scope>NUCLEOTIDE SEQUENCE</scope>
    <source>
        <strain evidence="9">G02</strain>
    </source>
</reference>
<evidence type="ECO:0000313" key="9">
    <source>
        <dbReference type="EMBL" id="KAL0341069.1"/>
    </source>
</evidence>
<keyword evidence="5 8" id="KW-0472">Membrane</keyword>
<comment type="caution">
    <text evidence="9">The sequence shown here is derived from an EMBL/GenBank/DDBJ whole genome shotgun (WGS) entry which is preliminary data.</text>
</comment>
<protein>
    <recommendedName>
        <fullName evidence="10">Transmembrane protein</fullName>
    </recommendedName>
</protein>
<comment type="subcellular location">
    <subcellularLocation>
        <location evidence="1">Membrane</location>
        <topology evidence="1">Multi-pass membrane protein</topology>
    </subcellularLocation>
</comment>
<feature type="transmembrane region" description="Helical" evidence="8">
    <location>
        <begin position="129"/>
        <end position="150"/>
    </location>
</feature>
<dbReference type="GO" id="GO:0016020">
    <property type="term" value="C:membrane"/>
    <property type="evidence" value="ECO:0007669"/>
    <property type="project" value="UniProtKB-SubCell"/>
</dbReference>
<gene>
    <name evidence="9" type="ORF">Sradi_4623700</name>
</gene>
<evidence type="ECO:0000256" key="8">
    <source>
        <dbReference type="SAM" id="Phobius"/>
    </source>
</evidence>
<keyword evidence="4 8" id="KW-1133">Transmembrane helix</keyword>
<evidence type="ECO:0000256" key="7">
    <source>
        <dbReference type="SAM" id="MobiDB-lite"/>
    </source>
</evidence>
<feature type="region of interest" description="Disordered" evidence="7">
    <location>
        <begin position="66"/>
        <end position="86"/>
    </location>
</feature>
<feature type="transmembrane region" description="Helical" evidence="8">
    <location>
        <begin position="21"/>
        <end position="43"/>
    </location>
</feature>
<evidence type="ECO:0000256" key="5">
    <source>
        <dbReference type="ARBA" id="ARBA00023136"/>
    </source>
</evidence>
<evidence type="ECO:0008006" key="10">
    <source>
        <dbReference type="Google" id="ProtNLM"/>
    </source>
</evidence>
<dbReference type="InterPro" id="IPR019395">
    <property type="entry name" value="Transmembrane_161A/B"/>
</dbReference>
<feature type="transmembrane region" description="Helical" evidence="8">
    <location>
        <begin position="292"/>
        <end position="313"/>
    </location>
</feature>
<keyword evidence="3 8" id="KW-0812">Transmembrane</keyword>